<comment type="caution">
    <text evidence="1">The sequence shown here is derived from an EMBL/GenBank/DDBJ whole genome shotgun (WGS) entry which is preliminary data.</text>
</comment>
<organism evidence="1 2">
    <name type="scientific">Variovorax guangxiensis</name>
    <dbReference type="NCBI Taxonomy" id="1775474"/>
    <lineage>
        <taxon>Bacteria</taxon>
        <taxon>Pseudomonadati</taxon>
        <taxon>Pseudomonadota</taxon>
        <taxon>Betaproteobacteria</taxon>
        <taxon>Burkholderiales</taxon>
        <taxon>Comamonadaceae</taxon>
        <taxon>Variovorax</taxon>
    </lineage>
</organism>
<gene>
    <name evidence="1" type="ORF">EJP67_24925</name>
</gene>
<reference evidence="1 2" key="1">
    <citation type="submission" date="2018-12" db="EMBL/GenBank/DDBJ databases">
        <title>The genome sequences of Variovorax guangxiensis DSM 27352.</title>
        <authorList>
            <person name="Gao J."/>
            <person name="Sun J."/>
        </authorList>
    </citation>
    <scope>NUCLEOTIDE SEQUENCE [LARGE SCALE GENOMIC DNA]</scope>
    <source>
        <strain evidence="1 2">DSM 27352</strain>
    </source>
</reference>
<evidence type="ECO:0000313" key="2">
    <source>
        <dbReference type="Proteomes" id="UP000281118"/>
    </source>
</evidence>
<evidence type="ECO:0000313" key="1">
    <source>
        <dbReference type="EMBL" id="RUR70303.1"/>
    </source>
</evidence>
<sequence>MRHAYAGLERLICPQRVNDAEEVCSSRSELSALVRVVNDELRRRIEAAEGTLRSLRAAVAAR</sequence>
<protein>
    <submittedName>
        <fullName evidence="1">Uncharacterized protein</fullName>
    </submittedName>
</protein>
<proteinExistence type="predicted"/>
<name>A0A3S0ZHQ6_9BURK</name>
<dbReference type="AlphaFoldDB" id="A0A3S0ZHQ6"/>
<dbReference type="Proteomes" id="UP000281118">
    <property type="component" value="Unassembled WGS sequence"/>
</dbReference>
<accession>A0A3S0ZHQ6</accession>
<dbReference type="EMBL" id="RXFT01000012">
    <property type="protein sequence ID" value="RUR70303.1"/>
    <property type="molecule type" value="Genomic_DNA"/>
</dbReference>
<dbReference type="OrthoDB" id="8859191at2"/>